<comment type="caution">
    <text evidence="6">The sequence shown here is derived from an EMBL/GenBank/DDBJ whole genome shotgun (WGS) entry which is preliminary data.</text>
</comment>
<sequence>MIIPAHGWARDDGQDGFGMGEAVDRRTVLGALAVGAGGVAIGGALATERAGVAQAEPSGSGGYLVGCGRADMTGAVAGQGMMGYSEPDQVSAGLLSRCWARAYVIADQVGGGRVVFVNADVACLFQSVHLGVIARLRERFGDLYTERNVNLNATHNHNSCGGTAWDYAYTLAAFGFKKRSYEAEVNGIVNAIVKAHRDLAPGTITIGRGELHDASANRSRTAFDRNPAAEKAMFPDAIDPAVTVLRLRKNGASADAGQITWFSTHGTSLTDRNVLISGDNKGYASYLAESATDGVVASFPQTNAGDMTPNLWLRKLQPSGPTTDNRTNCLIIGRRQHDAGLAALATATPMVRNGIESVVHYVDFSRVSIAARFTPEGKPARTGPACMGAAAIGTSTEDNYNRPVPLFDEGQKIDVPDWVRDVQAPKIVVVPLGLLPPSGWIPSILPIQIMRIGSLVLAAAPAEFTIVAGLRVRRVVAAALGVGADDVLLQGYANGYSQYVTTEQEYDAQQYEGGETQFGRWTLSAYLQEFDRLARSMVSGTGLGRGPAPVDKSSPQPDLLPAVPPDAPMRGHRFGDVLTEPSTRHAPRSTVAVDFVGAHPTNDFHTDGTYFTVEKQDGARWVSVFDDNDWCTELHWKRPTGSQNASVVTVRWTIPADTRGRFRIRYFGDSRSATGTVRPFTGTSGVFTVA</sequence>
<reference evidence="7" key="1">
    <citation type="journal article" date="2019" name="Int. J. Syst. Evol. Microbiol.">
        <title>The Global Catalogue of Microorganisms (GCM) 10K type strain sequencing project: providing services to taxonomists for standard genome sequencing and annotation.</title>
        <authorList>
            <consortium name="The Broad Institute Genomics Platform"/>
            <consortium name="The Broad Institute Genome Sequencing Center for Infectious Disease"/>
            <person name="Wu L."/>
            <person name="Ma J."/>
        </authorList>
    </citation>
    <scope>NUCLEOTIDE SEQUENCE [LARGE SCALE GENOMIC DNA]</scope>
    <source>
        <strain evidence="7">CCM 7855</strain>
    </source>
</reference>
<gene>
    <name evidence="6" type="ORF">GCM10007298_14800</name>
</gene>
<evidence type="ECO:0000256" key="1">
    <source>
        <dbReference type="ARBA" id="ARBA00009835"/>
    </source>
</evidence>
<evidence type="ECO:0000313" key="7">
    <source>
        <dbReference type="Proteomes" id="UP000632454"/>
    </source>
</evidence>
<feature type="domain" description="Neutral/alkaline non-lysosomal ceramidase C-terminal" evidence="5">
    <location>
        <begin position="530"/>
        <end position="689"/>
    </location>
</feature>
<feature type="domain" description="Neutral/alkaline non-lysosomal ceramidase N-terminal" evidence="4">
    <location>
        <begin position="63"/>
        <end position="528"/>
    </location>
</feature>
<keyword evidence="3" id="KW-0746">Sphingolipid metabolism</keyword>
<dbReference type="Gene3D" id="2.60.40.2300">
    <property type="entry name" value="Neutral/alkaline non-lysosomal ceramidase, C-terminal domain"/>
    <property type="match status" value="1"/>
</dbReference>
<dbReference type="InterPro" id="IPR038445">
    <property type="entry name" value="NCDase_C_sf"/>
</dbReference>
<dbReference type="PANTHER" id="PTHR12670">
    <property type="entry name" value="CERAMIDASE"/>
    <property type="match status" value="1"/>
</dbReference>
<evidence type="ECO:0000313" key="6">
    <source>
        <dbReference type="EMBL" id="GGF19796.1"/>
    </source>
</evidence>
<dbReference type="PROSITE" id="PS51318">
    <property type="entry name" value="TAT"/>
    <property type="match status" value="1"/>
</dbReference>
<keyword evidence="2 3" id="KW-0378">Hydrolase</keyword>
<accession>A0ABQ1UK07</accession>
<comment type="similarity">
    <text evidence="1 3">Belongs to the neutral ceramidase family.</text>
</comment>
<evidence type="ECO:0000256" key="2">
    <source>
        <dbReference type="ARBA" id="ARBA00022801"/>
    </source>
</evidence>
<dbReference type="InterPro" id="IPR031329">
    <property type="entry name" value="NEUT/ALK_ceramidase_N"/>
</dbReference>
<evidence type="ECO:0000259" key="5">
    <source>
        <dbReference type="Pfam" id="PF17048"/>
    </source>
</evidence>
<dbReference type="EMBL" id="BMCS01000001">
    <property type="protein sequence ID" value="GGF19796.1"/>
    <property type="molecule type" value="Genomic_DNA"/>
</dbReference>
<organism evidence="6 7">
    <name type="scientific">Williamsia phyllosphaerae</name>
    <dbReference type="NCBI Taxonomy" id="885042"/>
    <lineage>
        <taxon>Bacteria</taxon>
        <taxon>Bacillati</taxon>
        <taxon>Actinomycetota</taxon>
        <taxon>Actinomycetes</taxon>
        <taxon>Mycobacteriales</taxon>
        <taxon>Nocardiaceae</taxon>
        <taxon>Williamsia</taxon>
    </lineage>
</organism>
<dbReference type="Proteomes" id="UP000632454">
    <property type="component" value="Unassembled WGS sequence"/>
</dbReference>
<evidence type="ECO:0000256" key="3">
    <source>
        <dbReference type="RuleBase" id="RU366019"/>
    </source>
</evidence>
<dbReference type="Pfam" id="PF17048">
    <property type="entry name" value="Ceramidse_alk_C"/>
    <property type="match status" value="1"/>
</dbReference>
<dbReference type="InterPro" id="IPR006823">
    <property type="entry name" value="Ceramidase_alk"/>
</dbReference>
<proteinExistence type="inferred from homology"/>
<name>A0ABQ1UK07_9NOCA</name>
<dbReference type="PANTHER" id="PTHR12670:SF1">
    <property type="entry name" value="NEUTRAL CERAMIDASE"/>
    <property type="match status" value="1"/>
</dbReference>
<keyword evidence="7" id="KW-1185">Reference proteome</keyword>
<dbReference type="Pfam" id="PF04734">
    <property type="entry name" value="Ceramidase_alk"/>
    <property type="match status" value="1"/>
</dbReference>
<dbReference type="EC" id="3.5.1.23" evidence="3"/>
<protein>
    <recommendedName>
        <fullName evidence="3">Neutral ceramidase</fullName>
        <ecNumber evidence="3">3.5.1.23</ecNumber>
    </recommendedName>
</protein>
<comment type="catalytic activity">
    <reaction evidence="3">
        <text>an N-acylsphing-4-enine + H2O = sphing-4-enine + a fatty acid</text>
        <dbReference type="Rhea" id="RHEA:20856"/>
        <dbReference type="ChEBI" id="CHEBI:15377"/>
        <dbReference type="ChEBI" id="CHEBI:28868"/>
        <dbReference type="ChEBI" id="CHEBI:52639"/>
        <dbReference type="ChEBI" id="CHEBI:57756"/>
        <dbReference type="EC" id="3.5.1.23"/>
    </reaction>
</comment>
<keyword evidence="3" id="KW-0443">Lipid metabolism</keyword>
<dbReference type="InterPro" id="IPR031331">
    <property type="entry name" value="NEUT/ALK_ceramidase_C"/>
</dbReference>
<evidence type="ECO:0000259" key="4">
    <source>
        <dbReference type="Pfam" id="PF04734"/>
    </source>
</evidence>
<dbReference type="InterPro" id="IPR006311">
    <property type="entry name" value="TAT_signal"/>
</dbReference>